<evidence type="ECO:0000313" key="2">
    <source>
        <dbReference type="Proteomes" id="UP000663792"/>
    </source>
</evidence>
<dbReference type="EMBL" id="JAERWK010000005">
    <property type="protein sequence ID" value="MBM9466287.1"/>
    <property type="molecule type" value="Genomic_DNA"/>
</dbReference>
<organism evidence="1 2">
    <name type="scientific">Nakamurella leprariae</name>
    <dbReference type="NCBI Taxonomy" id="2803911"/>
    <lineage>
        <taxon>Bacteria</taxon>
        <taxon>Bacillati</taxon>
        <taxon>Actinomycetota</taxon>
        <taxon>Actinomycetes</taxon>
        <taxon>Nakamurellales</taxon>
        <taxon>Nakamurellaceae</taxon>
        <taxon>Nakamurella</taxon>
    </lineage>
</organism>
<dbReference type="SUPFAM" id="SSF52833">
    <property type="entry name" value="Thioredoxin-like"/>
    <property type="match status" value="1"/>
</dbReference>
<accession>A0A939C0L9</accession>
<evidence type="ECO:0000313" key="1">
    <source>
        <dbReference type="EMBL" id="MBM9466287.1"/>
    </source>
</evidence>
<dbReference type="InterPro" id="IPR036249">
    <property type="entry name" value="Thioredoxin-like_sf"/>
</dbReference>
<dbReference type="RefSeq" id="WP_205259243.1">
    <property type="nucleotide sequence ID" value="NZ_JAERWK010000005.1"/>
</dbReference>
<dbReference type="InterPro" id="IPR008554">
    <property type="entry name" value="Glutaredoxin-like"/>
</dbReference>
<proteinExistence type="predicted"/>
<gene>
    <name evidence="1" type="ORF">JL106_03205</name>
</gene>
<keyword evidence="2" id="KW-1185">Reference proteome</keyword>
<reference evidence="1" key="1">
    <citation type="submission" date="2021-01" db="EMBL/GenBank/DDBJ databases">
        <title>YIM 132084 draft genome.</title>
        <authorList>
            <person name="An D."/>
        </authorList>
    </citation>
    <scope>NUCLEOTIDE SEQUENCE</scope>
    <source>
        <strain evidence="1">YIM 132084</strain>
    </source>
</reference>
<dbReference type="Proteomes" id="UP000663792">
    <property type="component" value="Unassembled WGS sequence"/>
</dbReference>
<dbReference type="AlphaFoldDB" id="A0A939C0L9"/>
<dbReference type="Gene3D" id="3.40.30.10">
    <property type="entry name" value="Glutaredoxin"/>
    <property type="match status" value="1"/>
</dbReference>
<dbReference type="Pfam" id="PF05768">
    <property type="entry name" value="Glrx-like"/>
    <property type="match status" value="1"/>
</dbReference>
<protein>
    <submittedName>
        <fullName evidence="1">Glutaredoxin family protein</fullName>
    </submittedName>
</protein>
<comment type="caution">
    <text evidence="1">The sequence shown here is derived from an EMBL/GenBank/DDBJ whole genome shotgun (WGS) entry which is preliminary data.</text>
</comment>
<sequence>MTAPADAARVVLHTRVDCHLCAEARAVVGRVCADIGEPWVEVDVDSDPELQAEYGDRVPVVVVDDVDHAWYEVDPDRLRQALTG</sequence>
<name>A0A939C0L9_9ACTN</name>